<dbReference type="AlphaFoldDB" id="A0A921NP61"/>
<proteinExistence type="predicted"/>
<dbReference type="RefSeq" id="WP_159966150.1">
    <property type="nucleotide sequence ID" value="NZ_APKE01000032.1"/>
</dbReference>
<comment type="caution">
    <text evidence="1">The sequence shown here is derived from an EMBL/GenBank/DDBJ whole genome shotgun (WGS) entry which is preliminary data.</text>
</comment>
<dbReference type="Proteomes" id="UP000698242">
    <property type="component" value="Unassembled WGS sequence"/>
</dbReference>
<evidence type="ECO:0000313" key="2">
    <source>
        <dbReference type="Proteomes" id="UP000698242"/>
    </source>
</evidence>
<reference evidence="1" key="1">
    <citation type="submission" date="2013-03" db="EMBL/GenBank/DDBJ databases">
        <title>Genome Sequence of the Profundibacterium mesophilum strain KAUST100406-0324T from Red Sea, a novel genus in the family Rhodobacteraceae.</title>
        <authorList>
            <person name="Essack M."/>
            <person name="Alam I."/>
            <person name="Lafi F."/>
            <person name="Alawi W."/>
            <person name="Kamanu F."/>
            <person name="Al-Suwailem A."/>
            <person name="Lee O.O."/>
            <person name="Xu Y."/>
            <person name="Bajic V."/>
            <person name="Qian P.-Y."/>
            <person name="Archer J."/>
        </authorList>
    </citation>
    <scope>NUCLEOTIDE SEQUENCE</scope>
    <source>
        <strain evidence="1">KAUST100406-0324</strain>
    </source>
</reference>
<dbReference type="Gene3D" id="1.10.3790.10">
    <property type="entry name" value="NinB"/>
    <property type="match status" value="1"/>
</dbReference>
<gene>
    <name evidence="1" type="primary">ninB</name>
    <name evidence="1" type="ORF">PMES_02618</name>
</gene>
<dbReference type="SUPFAM" id="SSF103370">
    <property type="entry name" value="NinB"/>
    <property type="match status" value="1"/>
</dbReference>
<dbReference type="OrthoDB" id="7210800at2"/>
<dbReference type="Pfam" id="PF05772">
    <property type="entry name" value="NinB"/>
    <property type="match status" value="1"/>
</dbReference>
<dbReference type="EMBL" id="APKE01000032">
    <property type="protein sequence ID" value="KAF0675097.1"/>
    <property type="molecule type" value="Genomic_DNA"/>
</dbReference>
<accession>A0A921NP61</accession>
<organism evidence="1 2">
    <name type="scientific">Profundibacterium mesophilum KAUST100406-0324</name>
    <dbReference type="NCBI Taxonomy" id="1037889"/>
    <lineage>
        <taxon>Bacteria</taxon>
        <taxon>Pseudomonadati</taxon>
        <taxon>Pseudomonadota</taxon>
        <taxon>Alphaproteobacteria</taxon>
        <taxon>Rhodobacterales</taxon>
        <taxon>Roseobacteraceae</taxon>
        <taxon>Profundibacterium</taxon>
    </lineage>
</organism>
<dbReference type="InterPro" id="IPR008711">
    <property type="entry name" value="Recombinase_NinB"/>
</dbReference>
<keyword evidence="2" id="KW-1185">Reference proteome</keyword>
<sequence>MAQTVILRGSEQRALAKSLIDVAPADAVLRIAEATRNSDQNARLWAMLSDVSRAKPEGRRWVPETWKCAFMQSLGHECQFAEGLDGSGPFPVGFRSSRLTVRQMADLITVVAEYGDRHGVRWSEPMRELA</sequence>
<evidence type="ECO:0000313" key="1">
    <source>
        <dbReference type="EMBL" id="KAF0675097.1"/>
    </source>
</evidence>
<protein>
    <submittedName>
        <fullName evidence="1">Phage protein</fullName>
    </submittedName>
</protein>
<name>A0A921NP61_9RHOB</name>
<dbReference type="InterPro" id="IPR036619">
    <property type="entry name" value="NinB_sf"/>
</dbReference>